<keyword evidence="3" id="KW-1185">Reference proteome</keyword>
<keyword evidence="1" id="KW-0472">Membrane</keyword>
<dbReference type="eggNOG" id="ENOG503365Z">
    <property type="taxonomic scope" value="Bacteria"/>
</dbReference>
<feature type="transmembrane region" description="Helical" evidence="1">
    <location>
        <begin position="40"/>
        <end position="60"/>
    </location>
</feature>
<evidence type="ECO:0000313" key="2">
    <source>
        <dbReference type="EMBL" id="AIY66668.1"/>
    </source>
</evidence>
<feature type="transmembrane region" description="Helical" evidence="1">
    <location>
        <begin position="72"/>
        <end position="90"/>
    </location>
</feature>
<accession>A0A0A7EJG3</accession>
<sequence>MSYKLLSMLASGVASVLAILLITYPNILFLLFSIEPENGAFFIGRRAAMLFLGIAILTWATRHIAHSEARQAICLSMCTSMLGLALLGTFEYLRGVAGIGILLAVLTEVIFAILYFRIWFHHKADFLPISIKNT</sequence>
<proteinExistence type="predicted"/>
<organism evidence="2 3">
    <name type="scientific">Pseudoalteromonas piratica</name>
    <dbReference type="NCBI Taxonomy" id="1348114"/>
    <lineage>
        <taxon>Bacteria</taxon>
        <taxon>Pseudomonadati</taxon>
        <taxon>Pseudomonadota</taxon>
        <taxon>Gammaproteobacteria</taxon>
        <taxon>Alteromonadales</taxon>
        <taxon>Pseudoalteromonadaceae</taxon>
        <taxon>Pseudoalteromonas</taxon>
    </lineage>
</organism>
<evidence type="ECO:0000256" key="1">
    <source>
        <dbReference type="SAM" id="Phobius"/>
    </source>
</evidence>
<dbReference type="AlphaFoldDB" id="A0A0A7EJG3"/>
<gene>
    <name evidence="2" type="ORF">OM33_16165</name>
</gene>
<protein>
    <recommendedName>
        <fullName evidence="4">DUF4345 domain-containing protein</fullName>
    </recommendedName>
</protein>
<evidence type="ECO:0008006" key="4">
    <source>
        <dbReference type="Google" id="ProtNLM"/>
    </source>
</evidence>
<feature type="transmembrane region" description="Helical" evidence="1">
    <location>
        <begin position="96"/>
        <end position="116"/>
    </location>
</feature>
<dbReference type="RefSeq" id="WP_040135075.1">
    <property type="nucleotide sequence ID" value="NZ_CP009889.1"/>
</dbReference>
<dbReference type="EMBL" id="CP009889">
    <property type="protein sequence ID" value="AIY66668.1"/>
    <property type="molecule type" value="Genomic_DNA"/>
</dbReference>
<dbReference type="Proteomes" id="UP000030341">
    <property type="component" value="Chromosome 2"/>
</dbReference>
<feature type="transmembrane region" description="Helical" evidence="1">
    <location>
        <begin position="12"/>
        <end position="34"/>
    </location>
</feature>
<dbReference type="OrthoDB" id="1093031at2"/>
<reference evidence="2 3" key="1">
    <citation type="submission" date="2014-11" db="EMBL/GenBank/DDBJ databases">
        <title>Complete Genome Sequence of Pseudoalteromonas sp. Strain OCN003 Isolated from Kaneohe Bay, Oahu, Hawaii.</title>
        <authorList>
            <person name="Beurmann S."/>
            <person name="Videau P."/>
            <person name="Ushijima B."/>
            <person name="Smith A.M."/>
            <person name="Aeby G.S."/>
            <person name="Callahan S.M."/>
            <person name="Belcaid M."/>
        </authorList>
    </citation>
    <scope>NUCLEOTIDE SEQUENCE [LARGE SCALE GENOMIC DNA]</scope>
    <source>
        <strain evidence="2 3">OCN003</strain>
    </source>
</reference>
<dbReference type="KEGG" id="pseo:OM33_16165"/>
<name>A0A0A7EJG3_9GAMM</name>
<keyword evidence="1" id="KW-0812">Transmembrane</keyword>
<evidence type="ECO:0000313" key="3">
    <source>
        <dbReference type="Proteomes" id="UP000030341"/>
    </source>
</evidence>
<keyword evidence="1" id="KW-1133">Transmembrane helix</keyword>
<dbReference type="HOGENOM" id="CLU_149260_1_0_6"/>